<dbReference type="RefSeq" id="XP_645769.1">
    <property type="nucleotide sequence ID" value="XM_640677.1"/>
</dbReference>
<keyword evidence="3" id="KW-1185">Reference proteome</keyword>
<dbReference type="dictyBase" id="DDB_G0271162"/>
<feature type="region of interest" description="Disordered" evidence="1">
    <location>
        <begin position="21"/>
        <end position="96"/>
    </location>
</feature>
<feature type="compositionally biased region" description="Basic and acidic residues" evidence="1">
    <location>
        <begin position="40"/>
        <end position="55"/>
    </location>
</feature>
<dbReference type="GeneID" id="8617961"/>
<gene>
    <name evidence="2" type="ORF">DDB_G0271162</name>
</gene>
<reference evidence="2 3" key="1">
    <citation type="journal article" date="2005" name="Nature">
        <title>The genome of the social amoeba Dictyostelium discoideum.</title>
        <authorList>
            <consortium name="The Dictyostelium discoideum Sequencing Consortium"/>
            <person name="Eichinger L."/>
            <person name="Pachebat J.A."/>
            <person name="Glockner G."/>
            <person name="Rajandream M.A."/>
            <person name="Sucgang R."/>
            <person name="Berriman M."/>
            <person name="Song J."/>
            <person name="Olsen R."/>
            <person name="Szafranski K."/>
            <person name="Xu Q."/>
            <person name="Tunggal B."/>
            <person name="Kummerfeld S."/>
            <person name="Madera M."/>
            <person name="Konfortov B.A."/>
            <person name="Rivero F."/>
            <person name="Bankier A.T."/>
            <person name="Lehmann R."/>
            <person name="Hamlin N."/>
            <person name="Davies R."/>
            <person name="Gaudet P."/>
            <person name="Fey P."/>
            <person name="Pilcher K."/>
            <person name="Chen G."/>
            <person name="Saunders D."/>
            <person name="Sodergren E."/>
            <person name="Davis P."/>
            <person name="Kerhornou A."/>
            <person name="Nie X."/>
            <person name="Hall N."/>
            <person name="Anjard C."/>
            <person name="Hemphill L."/>
            <person name="Bason N."/>
            <person name="Farbrother P."/>
            <person name="Desany B."/>
            <person name="Just E."/>
            <person name="Morio T."/>
            <person name="Rost R."/>
            <person name="Churcher C."/>
            <person name="Cooper J."/>
            <person name="Haydock S."/>
            <person name="van Driessche N."/>
            <person name="Cronin A."/>
            <person name="Goodhead I."/>
            <person name="Muzny D."/>
            <person name="Mourier T."/>
            <person name="Pain A."/>
            <person name="Lu M."/>
            <person name="Harper D."/>
            <person name="Lindsay R."/>
            <person name="Hauser H."/>
            <person name="James K."/>
            <person name="Quiles M."/>
            <person name="Madan Babu M."/>
            <person name="Saito T."/>
            <person name="Buchrieser C."/>
            <person name="Wardroper A."/>
            <person name="Felder M."/>
            <person name="Thangavelu M."/>
            <person name="Johnson D."/>
            <person name="Knights A."/>
            <person name="Loulseged H."/>
            <person name="Mungall K."/>
            <person name="Oliver K."/>
            <person name="Price C."/>
            <person name="Quail M.A."/>
            <person name="Urushihara H."/>
            <person name="Hernandez J."/>
            <person name="Rabbinowitsch E."/>
            <person name="Steffen D."/>
            <person name="Sanders M."/>
            <person name="Ma J."/>
            <person name="Kohara Y."/>
            <person name="Sharp S."/>
            <person name="Simmonds M."/>
            <person name="Spiegler S."/>
            <person name="Tivey A."/>
            <person name="Sugano S."/>
            <person name="White B."/>
            <person name="Walker D."/>
            <person name="Woodward J."/>
            <person name="Winckler T."/>
            <person name="Tanaka Y."/>
            <person name="Shaulsky G."/>
            <person name="Schleicher M."/>
            <person name="Weinstock G."/>
            <person name="Rosenthal A."/>
            <person name="Cox E.C."/>
            <person name="Chisholm R.L."/>
            <person name="Gibbs R."/>
            <person name="Loomis W.F."/>
            <person name="Platzer M."/>
            <person name="Kay R.R."/>
            <person name="Williams J."/>
            <person name="Dear P.H."/>
            <person name="Noegel A.A."/>
            <person name="Barrell B."/>
            <person name="Kuspa A."/>
        </authorList>
    </citation>
    <scope>NUCLEOTIDE SEQUENCE [LARGE SCALE GENOMIC DNA]</scope>
    <source>
        <strain evidence="2 3">AX4</strain>
    </source>
</reference>
<evidence type="ECO:0000313" key="3">
    <source>
        <dbReference type="Proteomes" id="UP000002195"/>
    </source>
</evidence>
<comment type="caution">
    <text evidence="2">The sequence shown here is derived from an EMBL/GenBank/DDBJ whole genome shotgun (WGS) entry which is preliminary data.</text>
</comment>
<dbReference type="SMR" id="Q55B43"/>
<dbReference type="EMBL" id="AAFI02000006">
    <property type="protein sequence ID" value="EAL71711.1"/>
    <property type="molecule type" value="Genomic_DNA"/>
</dbReference>
<protein>
    <submittedName>
        <fullName evidence="2">Uncharacterized protein</fullName>
    </submittedName>
</protein>
<evidence type="ECO:0000256" key="1">
    <source>
        <dbReference type="SAM" id="MobiDB-lite"/>
    </source>
</evidence>
<dbReference type="KEGG" id="ddi:DDB_G0271162"/>
<accession>Q55B43</accession>
<dbReference type="OMA" id="ECYRDST"/>
<evidence type="ECO:0000313" key="2">
    <source>
        <dbReference type="EMBL" id="EAL71711.1"/>
    </source>
</evidence>
<organism evidence="2 3">
    <name type="scientific">Dictyostelium discoideum</name>
    <name type="common">Social amoeba</name>
    <dbReference type="NCBI Taxonomy" id="44689"/>
    <lineage>
        <taxon>Eukaryota</taxon>
        <taxon>Amoebozoa</taxon>
        <taxon>Evosea</taxon>
        <taxon>Eumycetozoa</taxon>
        <taxon>Dictyostelia</taxon>
        <taxon>Dictyosteliales</taxon>
        <taxon>Dictyosteliaceae</taxon>
        <taxon>Dictyostelium</taxon>
    </lineage>
</organism>
<feature type="compositionally biased region" description="Polar residues" evidence="1">
    <location>
        <begin position="65"/>
        <end position="96"/>
    </location>
</feature>
<dbReference type="VEuPathDB" id="AmoebaDB:DDB_G0271162"/>
<dbReference type="HOGENOM" id="CLU_2364041_0_0_1"/>
<sequence length="96" mass="10725">MGIRDVVFEKGAEVVQNIFGIGDETNNSNPNNRDASSNRQDARDQQTIERIKESENTQIEECYRDSTSNDGVLVDDSNNNGQSYDTTQGGKYCQDN</sequence>
<proteinExistence type="predicted"/>
<dbReference type="Proteomes" id="UP000002195">
    <property type="component" value="Unassembled WGS sequence"/>
</dbReference>
<dbReference type="AlphaFoldDB" id="Q55B43"/>
<feature type="compositionally biased region" description="Polar residues" evidence="1">
    <location>
        <begin position="24"/>
        <end position="39"/>
    </location>
</feature>
<dbReference type="FunCoup" id="Q55B43">
    <property type="interactions" value="161"/>
</dbReference>
<dbReference type="PaxDb" id="44689-DDB0202736"/>
<name>Q55B43_DICDI</name>
<dbReference type="InParanoid" id="Q55B43"/>